<dbReference type="EMBL" id="FNAV01000013">
    <property type="protein sequence ID" value="SDF16283.1"/>
    <property type="molecule type" value="Genomic_DNA"/>
</dbReference>
<accession>A0A1G7IUD1</accession>
<dbReference type="Proteomes" id="UP000198994">
    <property type="component" value="Unassembled WGS sequence"/>
</dbReference>
<proteinExistence type="predicted"/>
<reference evidence="3" key="1">
    <citation type="submission" date="2016-10" db="EMBL/GenBank/DDBJ databases">
        <authorList>
            <person name="Varghese N."/>
            <person name="Submissions S."/>
        </authorList>
    </citation>
    <scope>NUCLEOTIDE SEQUENCE [LARGE SCALE GENOMIC DNA]</scope>
    <source>
        <strain evidence="3">DSM 10146</strain>
    </source>
</reference>
<dbReference type="SUPFAM" id="SSF46785">
    <property type="entry name" value="Winged helix' DNA-binding domain"/>
    <property type="match status" value="1"/>
</dbReference>
<dbReference type="AlphaFoldDB" id="A0A1G7IUD1"/>
<evidence type="ECO:0000256" key="1">
    <source>
        <dbReference type="SAM" id="MobiDB-lite"/>
    </source>
</evidence>
<keyword evidence="3" id="KW-1185">Reference proteome</keyword>
<dbReference type="InterPro" id="IPR036388">
    <property type="entry name" value="WH-like_DNA-bd_sf"/>
</dbReference>
<dbReference type="RefSeq" id="WP_165617155.1">
    <property type="nucleotide sequence ID" value="NZ_FNAV01000013.1"/>
</dbReference>
<name>A0A1G7IUD1_9RHOB</name>
<evidence type="ECO:0000313" key="2">
    <source>
        <dbReference type="EMBL" id="SDF16283.1"/>
    </source>
</evidence>
<dbReference type="Pfam" id="PF13730">
    <property type="entry name" value="HTH_36"/>
    <property type="match status" value="1"/>
</dbReference>
<feature type="compositionally biased region" description="Basic and acidic residues" evidence="1">
    <location>
        <begin position="136"/>
        <end position="152"/>
    </location>
</feature>
<gene>
    <name evidence="2" type="ORF">SAMN04488105_113172</name>
</gene>
<feature type="compositionally biased region" description="Basic and acidic residues" evidence="1">
    <location>
        <begin position="98"/>
        <end position="111"/>
    </location>
</feature>
<sequence>MSEILPFCKIKLQYLLEMVTDHDLDDNALRVALYLALAHADHETGESRPSFETIGAAIGKHAKSVKRALNKVEAAGYMTVERGTNKGKSSRYRPTEAALKRATDRRREGDKVVPLSRAKGGQSCPQSGADLSSKGGQDRPPNREQELRKEQGRASAPDLPDEGQSGGTRPDLVFVPRGICFVRDWDARLAREGMTTLERSLPLSPHEHHLGFWLPARTPAPVDSAEWQAQLRLLRDVIRQAQDGECTALSAPRIASFAPRQMQRALRLPQDVAPTVGEIASMMAASWFWTSMLARSELTELGLTRIDQGEQTWLTLDPDRTELKTCTLAGTPVICIKVEER</sequence>
<evidence type="ECO:0008006" key="4">
    <source>
        <dbReference type="Google" id="ProtNLM"/>
    </source>
</evidence>
<feature type="region of interest" description="Disordered" evidence="1">
    <location>
        <begin position="84"/>
        <end position="171"/>
    </location>
</feature>
<dbReference type="InterPro" id="IPR036390">
    <property type="entry name" value="WH_DNA-bd_sf"/>
</dbReference>
<evidence type="ECO:0000313" key="3">
    <source>
        <dbReference type="Proteomes" id="UP000198994"/>
    </source>
</evidence>
<protein>
    <recommendedName>
        <fullName evidence="4">Helix-turn-helix domain-containing protein</fullName>
    </recommendedName>
</protein>
<dbReference type="Gene3D" id="1.10.10.10">
    <property type="entry name" value="Winged helix-like DNA-binding domain superfamily/Winged helix DNA-binding domain"/>
    <property type="match status" value="1"/>
</dbReference>
<organism evidence="2 3">
    <name type="scientific">Salipiger thiooxidans</name>
    <dbReference type="NCBI Taxonomy" id="282683"/>
    <lineage>
        <taxon>Bacteria</taxon>
        <taxon>Pseudomonadati</taxon>
        <taxon>Pseudomonadota</taxon>
        <taxon>Alphaproteobacteria</taxon>
        <taxon>Rhodobacterales</taxon>
        <taxon>Roseobacteraceae</taxon>
        <taxon>Salipiger</taxon>
    </lineage>
</organism>